<gene>
    <name evidence="3" type="ORF">TEA_011947</name>
</gene>
<keyword evidence="2" id="KW-0472">Membrane</keyword>
<name>A0A4S4DH93_CAMSN</name>
<feature type="transmembrane region" description="Helical" evidence="2">
    <location>
        <begin position="176"/>
        <end position="196"/>
    </location>
</feature>
<feature type="region of interest" description="Disordered" evidence="1">
    <location>
        <begin position="67"/>
        <end position="99"/>
    </location>
</feature>
<dbReference type="PANTHER" id="PTHR34064:SF4">
    <property type="entry name" value="PROTEIN, PUTATIVE-RELATED"/>
    <property type="match status" value="1"/>
</dbReference>
<dbReference type="EMBL" id="SDRB02011239">
    <property type="protein sequence ID" value="THG02160.1"/>
    <property type="molecule type" value="Genomic_DNA"/>
</dbReference>
<dbReference type="PANTHER" id="PTHR34064">
    <property type="entry name" value="OS04G0672300 PROTEIN"/>
    <property type="match status" value="1"/>
</dbReference>
<feature type="compositionally biased region" description="Basic and acidic residues" evidence="1">
    <location>
        <begin position="83"/>
        <end position="98"/>
    </location>
</feature>
<evidence type="ECO:0000313" key="3">
    <source>
        <dbReference type="EMBL" id="THG02160.1"/>
    </source>
</evidence>
<keyword evidence="4" id="KW-1185">Reference proteome</keyword>
<keyword evidence="2" id="KW-1133">Transmembrane helix</keyword>
<dbReference type="Proteomes" id="UP000306102">
    <property type="component" value="Unassembled WGS sequence"/>
</dbReference>
<organism evidence="3 4">
    <name type="scientific">Camellia sinensis var. sinensis</name>
    <name type="common">China tea</name>
    <dbReference type="NCBI Taxonomy" id="542762"/>
    <lineage>
        <taxon>Eukaryota</taxon>
        <taxon>Viridiplantae</taxon>
        <taxon>Streptophyta</taxon>
        <taxon>Embryophyta</taxon>
        <taxon>Tracheophyta</taxon>
        <taxon>Spermatophyta</taxon>
        <taxon>Magnoliopsida</taxon>
        <taxon>eudicotyledons</taxon>
        <taxon>Gunneridae</taxon>
        <taxon>Pentapetalae</taxon>
        <taxon>asterids</taxon>
        <taxon>Ericales</taxon>
        <taxon>Theaceae</taxon>
        <taxon>Camellia</taxon>
    </lineage>
</organism>
<sequence length="210" mass="23275">MAENPKLESSDILSLSREACELDEMGSQKISVSDQTNSLQFTNIKSDSFMVDVESLSPLTDKDITANSRIKRSFSRKGSQQRGSEKKINSSNANEKETNIVSSASPRAAIARASMPEKPMVVTVGTTDHPMNPQVHHQITIVTANIGTTTAESRWMTRRFGFRRSPPSWTINPRRILFFFATLSSMGTILLIYFTLSMSKHSGDNSALNL</sequence>
<protein>
    <submittedName>
        <fullName evidence="3">Uncharacterized protein</fullName>
    </submittedName>
</protein>
<reference evidence="3 4" key="1">
    <citation type="journal article" date="2018" name="Proc. Natl. Acad. Sci. U.S.A.">
        <title>Draft genome sequence of Camellia sinensis var. sinensis provides insights into the evolution of the tea genome and tea quality.</title>
        <authorList>
            <person name="Wei C."/>
            <person name="Yang H."/>
            <person name="Wang S."/>
            <person name="Zhao J."/>
            <person name="Liu C."/>
            <person name="Gao L."/>
            <person name="Xia E."/>
            <person name="Lu Y."/>
            <person name="Tai Y."/>
            <person name="She G."/>
            <person name="Sun J."/>
            <person name="Cao H."/>
            <person name="Tong W."/>
            <person name="Gao Q."/>
            <person name="Li Y."/>
            <person name="Deng W."/>
            <person name="Jiang X."/>
            <person name="Wang W."/>
            <person name="Chen Q."/>
            <person name="Zhang S."/>
            <person name="Li H."/>
            <person name="Wu J."/>
            <person name="Wang P."/>
            <person name="Li P."/>
            <person name="Shi C."/>
            <person name="Zheng F."/>
            <person name="Jian J."/>
            <person name="Huang B."/>
            <person name="Shan D."/>
            <person name="Shi M."/>
            <person name="Fang C."/>
            <person name="Yue Y."/>
            <person name="Li F."/>
            <person name="Li D."/>
            <person name="Wei S."/>
            <person name="Han B."/>
            <person name="Jiang C."/>
            <person name="Yin Y."/>
            <person name="Xia T."/>
            <person name="Zhang Z."/>
            <person name="Bennetzen J.L."/>
            <person name="Zhao S."/>
            <person name="Wan X."/>
        </authorList>
    </citation>
    <scope>NUCLEOTIDE SEQUENCE [LARGE SCALE GENOMIC DNA]</scope>
    <source>
        <strain evidence="4">cv. Shuchazao</strain>
        <tissue evidence="3">Leaf</tissue>
    </source>
</reference>
<dbReference type="AlphaFoldDB" id="A0A4S4DH93"/>
<comment type="caution">
    <text evidence="3">The sequence shown here is derived from an EMBL/GenBank/DDBJ whole genome shotgun (WGS) entry which is preliminary data.</text>
</comment>
<keyword evidence="2" id="KW-0812">Transmembrane</keyword>
<evidence type="ECO:0000256" key="2">
    <source>
        <dbReference type="SAM" id="Phobius"/>
    </source>
</evidence>
<accession>A0A4S4DH93</accession>
<evidence type="ECO:0000256" key="1">
    <source>
        <dbReference type="SAM" id="MobiDB-lite"/>
    </source>
</evidence>
<evidence type="ECO:0000313" key="4">
    <source>
        <dbReference type="Proteomes" id="UP000306102"/>
    </source>
</evidence>
<proteinExistence type="predicted"/>